<dbReference type="AlphaFoldDB" id="A0A3B0S4P5"/>
<dbReference type="EMBL" id="UOEK01000007">
    <property type="protein sequence ID" value="VAV91373.1"/>
    <property type="molecule type" value="Genomic_DNA"/>
</dbReference>
<gene>
    <name evidence="1" type="ORF">MNBD_ACTINO02-1309</name>
</gene>
<evidence type="ECO:0000313" key="1">
    <source>
        <dbReference type="EMBL" id="VAV91373.1"/>
    </source>
</evidence>
<organism evidence="1">
    <name type="scientific">hydrothermal vent metagenome</name>
    <dbReference type="NCBI Taxonomy" id="652676"/>
    <lineage>
        <taxon>unclassified sequences</taxon>
        <taxon>metagenomes</taxon>
        <taxon>ecological metagenomes</taxon>
    </lineage>
</organism>
<feature type="non-terminal residue" evidence="1">
    <location>
        <position position="1"/>
    </location>
</feature>
<name>A0A3B0S4P5_9ZZZZ</name>
<accession>A0A3B0S4P5</accession>
<protein>
    <submittedName>
        <fullName evidence="1">Uncharacterized protein</fullName>
    </submittedName>
</protein>
<sequence length="320" mass="33054">TTTSVAPTTTTVAPPTVAPGTVLVTNEDGVYTVTLSGVIATAVDADPSVAGGIINYAIDDTQGGIIFDLPGSPWTTWGDAAIVYRIPAGSNAASTLLIPSATQGLNLEDVEVRDGDVTVYYTRLDTTAGAPEYLQTLRTYNLTSLTVAELGPVGGWEGGSTAISAGGGRTMRNWDGEGWSGVMIEDHSGNTLTLAGNPEPDGVFDCYPGCVNAAITPDGTKVAWARQTGTGLEVTLASLQSGSIFLSVLLPGIVDGYIDRLDVNNDYIVINTIEEGSEFPTAARIIDIASGGVTTYVVPIPGRAALLRSVIQTSGVVSWP</sequence>
<reference evidence="1" key="1">
    <citation type="submission" date="2018-06" db="EMBL/GenBank/DDBJ databases">
        <authorList>
            <person name="Zhirakovskaya E."/>
        </authorList>
    </citation>
    <scope>NUCLEOTIDE SEQUENCE</scope>
</reference>
<proteinExistence type="predicted"/>